<feature type="non-terminal residue" evidence="1">
    <location>
        <position position="1"/>
    </location>
</feature>
<evidence type="ECO:0000313" key="1">
    <source>
        <dbReference type="EMBL" id="EAK6135595.1"/>
    </source>
</evidence>
<gene>
    <name evidence="1" type="ORF">B6M74_09180</name>
</gene>
<dbReference type="AlphaFoldDB" id="A0A5T0ZP48"/>
<protein>
    <submittedName>
        <fullName evidence="1">ATP-dependent dethiobiotin synthetase BioD</fullName>
    </submittedName>
</protein>
<reference evidence="1" key="1">
    <citation type="submission" date="2018-05" db="EMBL/GenBank/DDBJ databases">
        <authorList>
            <consortium name="PulseNet: The National Subtyping Network for Foodborne Disease Surveillance"/>
            <person name="Tarr C.L."/>
            <person name="Trees E."/>
            <person name="Katz L.S."/>
            <person name="Carleton-Romer H.A."/>
            <person name="Stroika S."/>
            <person name="Kucerova Z."/>
            <person name="Roache K.F."/>
            <person name="Sabol A.L."/>
            <person name="Besser J."/>
            <person name="Gerner-Smidt P."/>
        </authorList>
    </citation>
    <scope>NUCLEOTIDE SEQUENCE</scope>
    <source>
        <strain evidence="1">PNUSAC001686</strain>
    </source>
</reference>
<proteinExistence type="predicted"/>
<accession>A0A5T0ZP48</accession>
<comment type="caution">
    <text evidence="1">The sequence shown here is derived from an EMBL/GenBank/DDBJ whole genome shotgun (WGS) entry which is preliminary data.</text>
</comment>
<dbReference type="EMBL" id="AACHSJ010000042">
    <property type="protein sequence ID" value="EAK6135595.1"/>
    <property type="molecule type" value="Genomic_DNA"/>
</dbReference>
<organism evidence="1">
    <name type="scientific">Campylobacter jejuni</name>
    <dbReference type="NCBI Taxonomy" id="197"/>
    <lineage>
        <taxon>Bacteria</taxon>
        <taxon>Pseudomonadati</taxon>
        <taxon>Campylobacterota</taxon>
        <taxon>Epsilonproteobacteria</taxon>
        <taxon>Campylobacterales</taxon>
        <taxon>Campylobacteraceae</taxon>
        <taxon>Campylobacter</taxon>
    </lineage>
</organism>
<name>A0A5T0ZP48_CAMJU</name>
<sequence length="27" mass="3297">LDFFDENSILNKDFKEQMQEILQLKIP</sequence>